<keyword evidence="2" id="KW-1185">Reference proteome</keyword>
<gene>
    <name evidence="1" type="ORF">O1D97_05975</name>
</gene>
<accession>A0ABT4JS50</accession>
<reference evidence="1" key="1">
    <citation type="submission" date="2022-12" db="EMBL/GenBank/DDBJ databases">
        <title>Marinomonas 15G1-11 sp. nov, isolated from marine algae.</title>
        <authorList>
            <person name="Butt M."/>
            <person name="Choi D.G."/>
            <person name="Kim J.M."/>
            <person name="Lee J.K."/>
            <person name="Baek J.H."/>
            <person name="Jeon C.O."/>
        </authorList>
    </citation>
    <scope>NUCLEOTIDE SEQUENCE</scope>
    <source>
        <strain evidence="1">15G1-11</strain>
    </source>
</reference>
<comment type="caution">
    <text evidence="1">The sequence shown here is derived from an EMBL/GenBank/DDBJ whole genome shotgun (WGS) entry which is preliminary data.</text>
</comment>
<name>A0ABT4JS50_9GAMM</name>
<dbReference type="EMBL" id="JAPUBN010000011">
    <property type="protein sequence ID" value="MCZ2721208.1"/>
    <property type="molecule type" value="Genomic_DNA"/>
</dbReference>
<protein>
    <submittedName>
        <fullName evidence="1">Uncharacterized protein</fullName>
    </submittedName>
</protein>
<dbReference type="Proteomes" id="UP001149719">
    <property type="component" value="Unassembled WGS sequence"/>
</dbReference>
<proteinExistence type="predicted"/>
<sequence length="75" mass="8333">MIDLNSTNKTIGGLSTAASTLTKELVKEEKLEKGTELVSREAIDINSVSELDEKEKESLFLEVKKTLKNSMNTFL</sequence>
<evidence type="ECO:0000313" key="1">
    <source>
        <dbReference type="EMBL" id="MCZ2721208.1"/>
    </source>
</evidence>
<organism evidence="1 2">
    <name type="scientific">Marinomonas phaeophyticola</name>
    <dbReference type="NCBI Taxonomy" id="3004091"/>
    <lineage>
        <taxon>Bacteria</taxon>
        <taxon>Pseudomonadati</taxon>
        <taxon>Pseudomonadota</taxon>
        <taxon>Gammaproteobacteria</taxon>
        <taxon>Oceanospirillales</taxon>
        <taxon>Oceanospirillaceae</taxon>
        <taxon>Marinomonas</taxon>
    </lineage>
</organism>
<evidence type="ECO:0000313" key="2">
    <source>
        <dbReference type="Proteomes" id="UP001149719"/>
    </source>
</evidence>
<dbReference type="RefSeq" id="WP_269123781.1">
    <property type="nucleotide sequence ID" value="NZ_JAPUBN010000011.1"/>
</dbReference>